<comment type="caution">
    <text evidence="1">The sequence shown here is derived from an EMBL/GenBank/DDBJ whole genome shotgun (WGS) entry which is preliminary data.</text>
</comment>
<keyword evidence="2" id="KW-1185">Reference proteome</keyword>
<evidence type="ECO:0008006" key="3">
    <source>
        <dbReference type="Google" id="ProtNLM"/>
    </source>
</evidence>
<name>A0ABP9JKS2_9ACTN</name>
<reference evidence="2" key="1">
    <citation type="journal article" date="2019" name="Int. J. Syst. Evol. Microbiol.">
        <title>The Global Catalogue of Microorganisms (GCM) 10K type strain sequencing project: providing services to taxonomists for standard genome sequencing and annotation.</title>
        <authorList>
            <consortium name="The Broad Institute Genomics Platform"/>
            <consortium name="The Broad Institute Genome Sequencing Center for Infectious Disease"/>
            <person name="Wu L."/>
            <person name="Ma J."/>
        </authorList>
    </citation>
    <scope>NUCLEOTIDE SEQUENCE [LARGE SCALE GENOMIC DNA]</scope>
    <source>
        <strain evidence="2">JCM 18409</strain>
    </source>
</reference>
<proteinExistence type="predicted"/>
<sequence>MTPRDGAAELVAEIVGVEGAETMIDWVPAVDPLWHTTMTV</sequence>
<gene>
    <name evidence="1" type="ORF">GCM10023335_80700</name>
</gene>
<evidence type="ECO:0000313" key="2">
    <source>
        <dbReference type="Proteomes" id="UP001501759"/>
    </source>
</evidence>
<evidence type="ECO:0000313" key="1">
    <source>
        <dbReference type="EMBL" id="GAA5035212.1"/>
    </source>
</evidence>
<protein>
    <recommendedName>
        <fullName evidence="3">SRPBCC family protein</fullName>
    </recommendedName>
</protein>
<organism evidence="1 2">
    <name type="scientific">Streptomyces siamensis</name>
    <dbReference type="NCBI Taxonomy" id="1274986"/>
    <lineage>
        <taxon>Bacteria</taxon>
        <taxon>Bacillati</taxon>
        <taxon>Actinomycetota</taxon>
        <taxon>Actinomycetes</taxon>
        <taxon>Kitasatosporales</taxon>
        <taxon>Streptomycetaceae</taxon>
        <taxon>Streptomyces</taxon>
    </lineage>
</organism>
<dbReference type="EMBL" id="BAABKB010000044">
    <property type="protein sequence ID" value="GAA5035212.1"/>
    <property type="molecule type" value="Genomic_DNA"/>
</dbReference>
<dbReference type="Proteomes" id="UP001501759">
    <property type="component" value="Unassembled WGS sequence"/>
</dbReference>
<accession>A0ABP9JKS2</accession>